<dbReference type="GO" id="GO:0005685">
    <property type="term" value="C:U1 snRNP"/>
    <property type="evidence" value="ECO:0007669"/>
    <property type="project" value="TreeGrafter"/>
</dbReference>
<dbReference type="InterPro" id="IPR008978">
    <property type="entry name" value="HSP20-like_chaperone"/>
</dbReference>
<feature type="domain" description="WW" evidence="3">
    <location>
        <begin position="108"/>
        <end position="141"/>
    </location>
</feature>
<feature type="domain" description="FF" evidence="4">
    <location>
        <begin position="574"/>
        <end position="630"/>
    </location>
</feature>
<evidence type="ECO:0000313" key="6">
    <source>
        <dbReference type="Proteomes" id="UP001255856"/>
    </source>
</evidence>
<dbReference type="CDD" id="cd00201">
    <property type="entry name" value="WW"/>
    <property type="match status" value="2"/>
</dbReference>
<keyword evidence="1" id="KW-0175">Coiled coil</keyword>
<dbReference type="Gene3D" id="2.20.70.10">
    <property type="match status" value="2"/>
</dbReference>
<dbReference type="Pfam" id="PF00397">
    <property type="entry name" value="WW"/>
    <property type="match status" value="2"/>
</dbReference>
<evidence type="ECO:0000259" key="3">
    <source>
        <dbReference type="PROSITE" id="PS50020"/>
    </source>
</evidence>
<name>A0AAD9IL45_PROWI</name>
<feature type="region of interest" description="Disordered" evidence="2">
    <location>
        <begin position="137"/>
        <end position="164"/>
    </location>
</feature>
<dbReference type="EMBL" id="JASFZW010000001">
    <property type="protein sequence ID" value="KAK2080569.1"/>
    <property type="molecule type" value="Genomic_DNA"/>
</dbReference>
<organism evidence="5 6">
    <name type="scientific">Prototheca wickerhamii</name>
    <dbReference type="NCBI Taxonomy" id="3111"/>
    <lineage>
        <taxon>Eukaryota</taxon>
        <taxon>Viridiplantae</taxon>
        <taxon>Chlorophyta</taxon>
        <taxon>core chlorophytes</taxon>
        <taxon>Trebouxiophyceae</taxon>
        <taxon>Chlorellales</taxon>
        <taxon>Chlorellaceae</taxon>
        <taxon>Prototheca</taxon>
    </lineage>
</organism>
<dbReference type="Gene3D" id="1.10.10.440">
    <property type="entry name" value="FF domain"/>
    <property type="match status" value="4"/>
</dbReference>
<dbReference type="SMART" id="SM00456">
    <property type="entry name" value="WW"/>
    <property type="match status" value="2"/>
</dbReference>
<dbReference type="InterPro" id="IPR002713">
    <property type="entry name" value="FF_domain"/>
</dbReference>
<dbReference type="SUPFAM" id="SSF81698">
    <property type="entry name" value="FF domain"/>
    <property type="match status" value="4"/>
</dbReference>
<dbReference type="Proteomes" id="UP001255856">
    <property type="component" value="Unassembled WGS sequence"/>
</dbReference>
<evidence type="ECO:0000259" key="4">
    <source>
        <dbReference type="PROSITE" id="PS51676"/>
    </source>
</evidence>
<feature type="coiled-coil region" evidence="1">
    <location>
        <begin position="397"/>
        <end position="424"/>
    </location>
</feature>
<dbReference type="InterPro" id="IPR001202">
    <property type="entry name" value="WW_dom"/>
</dbReference>
<dbReference type="InterPro" id="IPR036020">
    <property type="entry name" value="WW_dom_sf"/>
</dbReference>
<evidence type="ECO:0000256" key="2">
    <source>
        <dbReference type="SAM" id="MobiDB-lite"/>
    </source>
</evidence>
<dbReference type="SUPFAM" id="SSF51905">
    <property type="entry name" value="FAD/NAD(P)-binding domain"/>
    <property type="match status" value="1"/>
</dbReference>
<dbReference type="Gene3D" id="3.50.50.60">
    <property type="entry name" value="FAD/NAD(P)-binding domain"/>
    <property type="match status" value="1"/>
</dbReference>
<dbReference type="AlphaFoldDB" id="A0AAD9IL45"/>
<feature type="compositionally biased region" description="Low complexity" evidence="2">
    <location>
        <begin position="145"/>
        <end position="164"/>
    </location>
</feature>
<reference evidence="5" key="1">
    <citation type="submission" date="2021-01" db="EMBL/GenBank/DDBJ databases">
        <authorList>
            <person name="Eckstrom K.M.E."/>
        </authorList>
    </citation>
    <scope>NUCLEOTIDE SEQUENCE</scope>
    <source>
        <strain evidence="5">UVCC 0001</strain>
    </source>
</reference>
<dbReference type="Gene3D" id="2.60.40.790">
    <property type="match status" value="1"/>
</dbReference>
<dbReference type="PROSITE" id="PS01159">
    <property type="entry name" value="WW_DOMAIN_1"/>
    <property type="match status" value="2"/>
</dbReference>
<dbReference type="SUPFAM" id="SSF51045">
    <property type="entry name" value="WW domain"/>
    <property type="match status" value="2"/>
</dbReference>
<dbReference type="InterPro" id="IPR036188">
    <property type="entry name" value="FAD/NAD-bd_sf"/>
</dbReference>
<feature type="domain" description="WW" evidence="3">
    <location>
        <begin position="50"/>
        <end position="83"/>
    </location>
</feature>
<sequence length="1081" mass="117120">MAGRGRSAVLPAWMKAAGGTPAAPGSVAAAPVAAPAARPAAAAPAFVQAAAAPSPWSEHVAPDGRKYYYNAETKQSSWTKPPELLTPEERAAAAAAAAPAAAPIAAPAAAAADWKEFTAPDGRKYYYNAKTKESRWEMPAEMRQSPGPAAAGSTPPRAATRSLSPAAPVAALAAPAAAAARPAAGSAAEGFVPRPGSIQPGATPHFATAAEAKDAFKGMLLEAGVSSSDGWAEVSRAVMADRRFGALRTLGERKAAFNEYVQQRRREEADAARIARLKAKEAFYELLDACAELAAAPGVPTFARAQELLSLDARWVAAGDAREREDLFADWAEEKQSAARERARAARRAALAAFASCWRARAGWRRASRGARRPDRLEGEAAFEALEPADRLAVFKEVAAEREAREAERRARDREARARAERANRAAFRELLAKKSEEGLIHARSRWRQVRELLAEEPALLAVEANASGARPRELFEDLVLDLEDAYLRDREVLKRACAARGGVEVALDAPFEEFAATLRGDRPVEREPGEAELPPFPEDLAAELEALPQLSWRLYHEELLQRAKEDEARRAKQARYRREDFTRMLRHDRRIVAESTFEEAQEWLKDEPEWKDLASDAERKELFDAFVERLKVDPSQVPVDPIVLYGSEMEALHVASALPPSLQCRTVVISPSGKWLSEWGSSLKRLGSLYVRSPITQHPGAAPGAFKDWIEKTGRQAAAPVIPSWAADQGDLLAGIRSFDAIDMQTERLEDERVVVVGGGMRAATLALAAAERGAAAVTLVSRRTLQQAAFEVDVGWQGPKLMVPFRAETDAAVRLARCRAAHGQASIHRPLWDRLAAAIGSGAIELVEGAVVERVEAAGGGAALHLGATQGLHVARPRPSPMGEAAQHGSAPAKICLRCDASLPSGFRSAAKMIAAGLKRLGMAGASDWESAAASLARLAPPNAAMLPPPESEGALWQAPRKQAPVAVDPGRIDVRDLDPRLTRKEVEQYYIIDDGFDLTVVLPLDEPVPTEQVRSLFGWQSLEVWAVGPSTAFHLHVPKLWARIIPGKCSVKSNTRSKKLYVRLYKERDAEWRYLKGF</sequence>
<dbReference type="GO" id="GO:0003723">
    <property type="term" value="F:RNA binding"/>
    <property type="evidence" value="ECO:0007669"/>
    <property type="project" value="TreeGrafter"/>
</dbReference>
<dbReference type="PROSITE" id="PS51676">
    <property type="entry name" value="FF"/>
    <property type="match status" value="3"/>
</dbReference>
<feature type="domain" description="FF" evidence="4">
    <location>
        <begin position="419"/>
        <end position="482"/>
    </location>
</feature>
<keyword evidence="6" id="KW-1185">Reference proteome</keyword>
<dbReference type="SMART" id="SM00441">
    <property type="entry name" value="FF"/>
    <property type="match status" value="4"/>
</dbReference>
<gene>
    <name evidence="5" type="ORF">QBZ16_000423</name>
</gene>
<dbReference type="GO" id="GO:0045292">
    <property type="term" value="P:mRNA cis splicing, via spliceosome"/>
    <property type="evidence" value="ECO:0007669"/>
    <property type="project" value="InterPro"/>
</dbReference>
<evidence type="ECO:0000313" key="5">
    <source>
        <dbReference type="EMBL" id="KAK2080569.1"/>
    </source>
</evidence>
<evidence type="ECO:0000256" key="1">
    <source>
        <dbReference type="SAM" id="Coils"/>
    </source>
</evidence>
<dbReference type="PROSITE" id="PS50020">
    <property type="entry name" value="WW_DOMAIN_2"/>
    <property type="match status" value="2"/>
</dbReference>
<feature type="domain" description="FF" evidence="4">
    <location>
        <begin position="208"/>
        <end position="263"/>
    </location>
</feature>
<dbReference type="InterPro" id="IPR036517">
    <property type="entry name" value="FF_domain_sf"/>
</dbReference>
<evidence type="ECO:0008006" key="7">
    <source>
        <dbReference type="Google" id="ProtNLM"/>
    </source>
</evidence>
<dbReference type="PANTHER" id="PTHR11864:SF0">
    <property type="entry name" value="PRP40 PRE-MRNA PROCESSING FACTOR 40 HOMOLOG A (YEAST)"/>
    <property type="match status" value="1"/>
</dbReference>
<comment type="caution">
    <text evidence="5">The sequence shown here is derived from an EMBL/GenBank/DDBJ whole genome shotgun (WGS) entry which is preliminary data.</text>
</comment>
<dbReference type="GO" id="GO:0071004">
    <property type="term" value="C:U2-type prespliceosome"/>
    <property type="evidence" value="ECO:0007669"/>
    <property type="project" value="TreeGrafter"/>
</dbReference>
<dbReference type="SUPFAM" id="SSF49764">
    <property type="entry name" value="HSP20-like chaperones"/>
    <property type="match status" value="1"/>
</dbReference>
<accession>A0AAD9IL45</accession>
<protein>
    <recommendedName>
        <fullName evidence="7">L-ornithine N(5)-monooxygenase</fullName>
    </recommendedName>
</protein>
<dbReference type="InterPro" id="IPR039726">
    <property type="entry name" value="Prp40-like"/>
</dbReference>
<dbReference type="PANTHER" id="PTHR11864">
    <property type="entry name" value="PRE-MRNA-PROCESSING PROTEIN PRP40"/>
    <property type="match status" value="1"/>
</dbReference>
<dbReference type="Pfam" id="PF01846">
    <property type="entry name" value="FF"/>
    <property type="match status" value="3"/>
</dbReference>
<proteinExistence type="predicted"/>